<keyword evidence="2" id="KW-1185">Reference proteome</keyword>
<dbReference type="AlphaFoldDB" id="G7E0H0"/>
<reference evidence="1 2" key="1">
    <citation type="journal article" date="2011" name="J. Gen. Appl. Microbiol.">
        <title>Draft genome sequencing of the enigmatic basidiomycete Mixia osmundae.</title>
        <authorList>
            <person name="Nishida H."/>
            <person name="Nagatsuka Y."/>
            <person name="Sugiyama J."/>
        </authorList>
    </citation>
    <scope>NUCLEOTIDE SEQUENCE [LARGE SCALE GENOMIC DNA]</scope>
    <source>
        <strain evidence="2">CBS 9802 / IAM 14324 / JCM 22182 / KY 12970</strain>
    </source>
</reference>
<proteinExistence type="predicted"/>
<dbReference type="EMBL" id="BABT02000078">
    <property type="protein sequence ID" value="GAA96330.1"/>
    <property type="molecule type" value="Genomic_DNA"/>
</dbReference>
<dbReference type="Proteomes" id="UP000009131">
    <property type="component" value="Unassembled WGS sequence"/>
</dbReference>
<dbReference type="RefSeq" id="XP_014566924.1">
    <property type="nucleotide sequence ID" value="XM_014711438.1"/>
</dbReference>
<evidence type="ECO:0000313" key="1">
    <source>
        <dbReference type="EMBL" id="GAA96330.1"/>
    </source>
</evidence>
<evidence type="ECO:0000313" key="2">
    <source>
        <dbReference type="Proteomes" id="UP000009131"/>
    </source>
</evidence>
<sequence length="134" mass="15142">MSARTEMSTDVIIWHAHAVRNYEIADIFSTSDEVARIIRACCSVMWSMSMAASVGMKDRFFKMTKPATTFMCGPRKDPDDMTPVPGMSLTCRDIYPVTVEGTCEEDHQLRAVWTKRSGGLCTWSPQEQPRQAAW</sequence>
<accession>G7E0H0</accession>
<dbReference type="InParanoid" id="G7E0H0"/>
<gene>
    <name evidence="1" type="primary">Mo02996</name>
    <name evidence="1" type="ORF">E5Q_02996</name>
</gene>
<comment type="caution">
    <text evidence="1">The sequence shown here is derived from an EMBL/GenBank/DDBJ whole genome shotgun (WGS) entry which is preliminary data.</text>
</comment>
<protein>
    <submittedName>
        <fullName evidence="1">Uncharacterized protein</fullName>
    </submittedName>
</protein>
<dbReference type="HOGENOM" id="CLU_2078602_0_0_1"/>
<name>G7E0H0_MIXOS</name>
<organism evidence="1 2">
    <name type="scientific">Mixia osmundae (strain CBS 9802 / IAM 14324 / JCM 22182 / KY 12970)</name>
    <dbReference type="NCBI Taxonomy" id="764103"/>
    <lineage>
        <taxon>Eukaryota</taxon>
        <taxon>Fungi</taxon>
        <taxon>Dikarya</taxon>
        <taxon>Basidiomycota</taxon>
        <taxon>Pucciniomycotina</taxon>
        <taxon>Mixiomycetes</taxon>
        <taxon>Mixiales</taxon>
        <taxon>Mixiaceae</taxon>
        <taxon>Mixia</taxon>
    </lineage>
</organism>
<reference evidence="1 2" key="2">
    <citation type="journal article" date="2012" name="Open Biol.">
        <title>Characteristics of nucleosomes and linker DNA regions on the genome of the basidiomycete Mixia osmundae revealed by mono- and dinucleosome mapping.</title>
        <authorList>
            <person name="Nishida H."/>
            <person name="Kondo S."/>
            <person name="Matsumoto T."/>
            <person name="Suzuki Y."/>
            <person name="Yoshikawa H."/>
            <person name="Taylor T.D."/>
            <person name="Sugiyama J."/>
        </authorList>
    </citation>
    <scope>NUCLEOTIDE SEQUENCE [LARGE SCALE GENOMIC DNA]</scope>
    <source>
        <strain evidence="2">CBS 9802 / IAM 14324 / JCM 22182 / KY 12970</strain>
    </source>
</reference>